<protein>
    <recommendedName>
        <fullName evidence="1">SAV-6107-like HEPN domain-containing protein</fullName>
    </recommendedName>
</protein>
<organism evidence="2 3">
    <name type="scientific">Solihabitans fulvus</name>
    <dbReference type="NCBI Taxonomy" id="1892852"/>
    <lineage>
        <taxon>Bacteria</taxon>
        <taxon>Bacillati</taxon>
        <taxon>Actinomycetota</taxon>
        <taxon>Actinomycetes</taxon>
        <taxon>Pseudonocardiales</taxon>
        <taxon>Pseudonocardiaceae</taxon>
        <taxon>Solihabitans</taxon>
    </lineage>
</organism>
<name>A0A5B2WZU5_9PSEU</name>
<comment type="caution">
    <text evidence="2">The sequence shown here is derived from an EMBL/GenBank/DDBJ whole genome shotgun (WGS) entry which is preliminary data.</text>
</comment>
<feature type="domain" description="SAV-6107-like HEPN" evidence="1">
    <location>
        <begin position="32"/>
        <end position="128"/>
    </location>
</feature>
<reference evidence="2 3" key="1">
    <citation type="submission" date="2019-09" db="EMBL/GenBank/DDBJ databases">
        <title>Goodfellowia gen. nov., a new genus of the Pseudonocardineae related to Actinoalloteichus, containing Goodfellowia coeruleoviolacea gen. nov., comb. nov. gen. nov., comb. nov.</title>
        <authorList>
            <person name="Labeda D."/>
        </authorList>
    </citation>
    <scope>NUCLEOTIDE SEQUENCE [LARGE SCALE GENOMIC DNA]</scope>
    <source>
        <strain evidence="2 3">AN110305</strain>
    </source>
</reference>
<dbReference type="Pfam" id="PF18726">
    <property type="entry name" value="HEPN_SAV_6107"/>
    <property type="match status" value="1"/>
</dbReference>
<evidence type="ECO:0000259" key="1">
    <source>
        <dbReference type="Pfam" id="PF18726"/>
    </source>
</evidence>
<evidence type="ECO:0000313" key="2">
    <source>
        <dbReference type="EMBL" id="KAA2256558.1"/>
    </source>
</evidence>
<dbReference type="EMBL" id="VUOB01000051">
    <property type="protein sequence ID" value="KAA2256558.1"/>
    <property type="molecule type" value="Genomic_DNA"/>
</dbReference>
<sequence length="149" mass="15896">MPLRALPSVPLPLPPATAIALLEQAHEGLAEAERAAEPADRFAGAYLAALRASAAVLALRGRPHRGRARPTSVWVLLASMAPELREWAEFFAANSATRASVQAGVTRLVNPRTADDLVRQASEFLSLIDRILPGVQILPGDQILPGEQP</sequence>
<dbReference type="OrthoDB" id="4570063at2"/>
<reference evidence="2 3" key="2">
    <citation type="submission" date="2019-09" db="EMBL/GenBank/DDBJ databases">
        <authorList>
            <person name="Jin C."/>
        </authorList>
    </citation>
    <scope>NUCLEOTIDE SEQUENCE [LARGE SCALE GENOMIC DNA]</scope>
    <source>
        <strain evidence="2 3">AN110305</strain>
    </source>
</reference>
<evidence type="ECO:0000313" key="3">
    <source>
        <dbReference type="Proteomes" id="UP000323454"/>
    </source>
</evidence>
<gene>
    <name evidence="2" type="ORF">F0L68_26150</name>
</gene>
<dbReference type="Proteomes" id="UP000323454">
    <property type="component" value="Unassembled WGS sequence"/>
</dbReference>
<dbReference type="AlphaFoldDB" id="A0A5B2WZU5"/>
<proteinExistence type="predicted"/>
<accession>A0A5B2WZU5</accession>
<keyword evidence="3" id="KW-1185">Reference proteome</keyword>
<dbReference type="InterPro" id="IPR040891">
    <property type="entry name" value="HEPN_SAV_6107"/>
</dbReference>